<evidence type="ECO:0000313" key="1">
    <source>
        <dbReference type="EMBL" id="PVD38196.1"/>
    </source>
</evidence>
<evidence type="ECO:0000313" key="2">
    <source>
        <dbReference type="Proteomes" id="UP000245119"/>
    </source>
</evidence>
<dbReference type="AlphaFoldDB" id="A0A2T7PXP2"/>
<dbReference type="Proteomes" id="UP000245119">
    <property type="component" value="Linkage Group LG1"/>
</dbReference>
<keyword evidence="2" id="KW-1185">Reference proteome</keyword>
<gene>
    <name evidence="1" type="ORF">C0Q70_00807</name>
</gene>
<dbReference type="EMBL" id="PZQS01000001">
    <property type="protein sequence ID" value="PVD38196.1"/>
    <property type="molecule type" value="Genomic_DNA"/>
</dbReference>
<organism evidence="1 2">
    <name type="scientific">Pomacea canaliculata</name>
    <name type="common">Golden apple snail</name>
    <dbReference type="NCBI Taxonomy" id="400727"/>
    <lineage>
        <taxon>Eukaryota</taxon>
        <taxon>Metazoa</taxon>
        <taxon>Spiralia</taxon>
        <taxon>Lophotrochozoa</taxon>
        <taxon>Mollusca</taxon>
        <taxon>Gastropoda</taxon>
        <taxon>Caenogastropoda</taxon>
        <taxon>Architaenioglossa</taxon>
        <taxon>Ampullarioidea</taxon>
        <taxon>Ampullariidae</taxon>
        <taxon>Pomacea</taxon>
    </lineage>
</organism>
<accession>A0A2T7PXP2</accession>
<proteinExistence type="predicted"/>
<protein>
    <submittedName>
        <fullName evidence="1">Uncharacterized protein</fullName>
    </submittedName>
</protein>
<sequence length="130" mass="13896">MPERLAILPSATAPPVRNREERENERFLEFVSPALSCPFFGQPSLPFAALRQSCAETGKKILVCACAVQQNTNKNAVVLQLVNRTVLLCAPPCNCGLAEEEAPSHPAGLNRARRGAGDGSGGHALPMYVI</sequence>
<comment type="caution">
    <text evidence="1">The sequence shown here is derived from an EMBL/GenBank/DDBJ whole genome shotgun (WGS) entry which is preliminary data.</text>
</comment>
<name>A0A2T7PXP2_POMCA</name>
<reference evidence="1 2" key="1">
    <citation type="submission" date="2018-04" db="EMBL/GenBank/DDBJ databases">
        <title>The genome of golden apple snail Pomacea canaliculata provides insight into stress tolerance and invasive adaptation.</title>
        <authorList>
            <person name="Liu C."/>
            <person name="Liu B."/>
            <person name="Ren Y."/>
            <person name="Zhang Y."/>
            <person name="Wang H."/>
            <person name="Li S."/>
            <person name="Jiang F."/>
            <person name="Yin L."/>
            <person name="Zhang G."/>
            <person name="Qian W."/>
            <person name="Fan W."/>
        </authorList>
    </citation>
    <scope>NUCLEOTIDE SEQUENCE [LARGE SCALE GENOMIC DNA]</scope>
    <source>
        <strain evidence="1">SZHN2017</strain>
        <tissue evidence="1">Muscle</tissue>
    </source>
</reference>